<keyword evidence="3" id="KW-1185">Reference proteome</keyword>
<feature type="compositionally biased region" description="Acidic residues" evidence="1">
    <location>
        <begin position="120"/>
        <end position="153"/>
    </location>
</feature>
<evidence type="ECO:0000313" key="3">
    <source>
        <dbReference type="Proteomes" id="UP001627154"/>
    </source>
</evidence>
<name>A0ABD2WZH8_9HYME</name>
<evidence type="ECO:0008006" key="4">
    <source>
        <dbReference type="Google" id="ProtNLM"/>
    </source>
</evidence>
<protein>
    <recommendedName>
        <fullName evidence="4">Replication factor A C-terminal domain-containing protein</fullName>
    </recommendedName>
</protein>
<reference evidence="2 3" key="1">
    <citation type="journal article" date="2024" name="bioRxiv">
        <title>A reference genome for Trichogramma kaykai: A tiny desert-dwelling parasitoid wasp with competing sex-ratio distorters.</title>
        <authorList>
            <person name="Culotta J."/>
            <person name="Lindsey A.R."/>
        </authorList>
    </citation>
    <scope>NUCLEOTIDE SEQUENCE [LARGE SCALE GENOMIC DNA]</scope>
    <source>
        <strain evidence="2 3">KSX58</strain>
    </source>
</reference>
<feature type="compositionally biased region" description="Basic residues" evidence="1">
    <location>
        <begin position="996"/>
        <end position="1005"/>
    </location>
</feature>
<dbReference type="PANTHER" id="PTHR46579">
    <property type="entry name" value="F5/8 TYPE C DOMAIN-CONTAINING PROTEIN-RELATED"/>
    <property type="match status" value="1"/>
</dbReference>
<feature type="compositionally biased region" description="Polar residues" evidence="1">
    <location>
        <begin position="930"/>
        <end position="942"/>
    </location>
</feature>
<feature type="region of interest" description="Disordered" evidence="1">
    <location>
        <begin position="859"/>
        <end position="878"/>
    </location>
</feature>
<dbReference type="EMBL" id="JBJJXI010000060">
    <property type="protein sequence ID" value="KAL3398165.1"/>
    <property type="molecule type" value="Genomic_DNA"/>
</dbReference>
<evidence type="ECO:0000313" key="2">
    <source>
        <dbReference type="EMBL" id="KAL3398165.1"/>
    </source>
</evidence>
<dbReference type="PANTHER" id="PTHR46579:SF1">
    <property type="entry name" value="F5_8 TYPE C DOMAIN-CONTAINING PROTEIN"/>
    <property type="match status" value="1"/>
</dbReference>
<dbReference type="Gene3D" id="1.10.10.2590">
    <property type="entry name" value="BEN domain"/>
    <property type="match status" value="1"/>
</dbReference>
<feature type="region of interest" description="Disordered" evidence="1">
    <location>
        <begin position="973"/>
        <end position="1029"/>
    </location>
</feature>
<accession>A0ABD2WZH8</accession>
<gene>
    <name evidence="2" type="ORF">TKK_008372</name>
</gene>
<proteinExistence type="predicted"/>
<dbReference type="Proteomes" id="UP001627154">
    <property type="component" value="Unassembled WGS sequence"/>
</dbReference>
<feature type="region of interest" description="Disordered" evidence="1">
    <location>
        <begin position="923"/>
        <end position="942"/>
    </location>
</feature>
<organism evidence="2 3">
    <name type="scientific">Trichogramma kaykai</name>
    <dbReference type="NCBI Taxonomy" id="54128"/>
    <lineage>
        <taxon>Eukaryota</taxon>
        <taxon>Metazoa</taxon>
        <taxon>Ecdysozoa</taxon>
        <taxon>Arthropoda</taxon>
        <taxon>Hexapoda</taxon>
        <taxon>Insecta</taxon>
        <taxon>Pterygota</taxon>
        <taxon>Neoptera</taxon>
        <taxon>Endopterygota</taxon>
        <taxon>Hymenoptera</taxon>
        <taxon>Apocrita</taxon>
        <taxon>Proctotrupomorpha</taxon>
        <taxon>Chalcidoidea</taxon>
        <taxon>Trichogrammatidae</taxon>
        <taxon>Trichogramma</taxon>
    </lineage>
</organism>
<feature type="compositionally biased region" description="Acidic residues" evidence="1">
    <location>
        <begin position="1253"/>
        <end position="1289"/>
    </location>
</feature>
<evidence type="ECO:0000256" key="1">
    <source>
        <dbReference type="SAM" id="MobiDB-lite"/>
    </source>
</evidence>
<feature type="region of interest" description="Disordered" evidence="1">
    <location>
        <begin position="115"/>
        <end position="162"/>
    </location>
</feature>
<comment type="caution">
    <text evidence="2">The sequence shown here is derived from an EMBL/GenBank/DDBJ whole genome shotgun (WGS) entry which is preliminary data.</text>
</comment>
<feature type="compositionally biased region" description="Basic and acidic residues" evidence="1">
    <location>
        <begin position="1305"/>
        <end position="1316"/>
    </location>
</feature>
<feature type="region of interest" description="Disordered" evidence="1">
    <location>
        <begin position="1212"/>
        <end position="1316"/>
    </location>
</feature>
<feature type="compositionally biased region" description="Basic and acidic residues" evidence="1">
    <location>
        <begin position="986"/>
        <end position="995"/>
    </location>
</feature>
<sequence length="1316" mass="149697">MFLTKNDFTSNEFLSPPYVNINDETIMIVGYVIQTVNNSWRCKGLPYHKVVISNASGKEIQLIAWNNYTDKISALEIGQDQSSECTTASISKSEYEYMTMGNDIGNSENMETASALVESELSEESECLDESGYSEESDDMEESEDTEESDYMEDSDRAEDSDCLEELDNLSKHNFTVDELLAFTEDLNNITIPNKNTSFTADQRIMFRDSDLTVSDVMLMLQSINIRFGTTRALQNALLDFIKALAGPKFNSWNFSPYVMSKTVAPPKNTLKKIYYCHDCHIKLGDILLSQKKSVPLRCSSCDVTYEVTKDLDSYIISLDLKYQLQNLVNRRDIQESIEQNNTRLSNVDEGTINDVTDGELFKLHVRDPGALSLNFSLDGAQLFKSAKKSFWPLQANLNCLFGKKRFKHPLIVALWQTEKEPAPAMLNLILSIEQCNDINSKGGLQIIDVNTGQIYSKPVVLYCACVDSVARPIMQNRLQFNGYYGCSYCYQYGFYKEGCVRYPISDQMDNLRNHETHLRDLSELNESRKLSINGVKGESALLSIEHFDIVWNLPPDYMHNALMGVTKQLTLHWKKIIPKDKYKKLIGRMSHVKLSKDLRRSLRTLEFTTKYKALEWKTWLLFGSVPCLFKILDDSMFKSYLLFVNSIFTLLKSEITQEEVNDCEYDLIRFVGECELNYTVKFMTYNVHMLIHYCSSIRKCGPLWGNSAFPFESAIGKFIKEINAPNGCCKQISNNWMRRCTFETHVQNNTSNSRTAIEYSKSLIQNKTYLHNVSRVGDVTLLGIGTYNDEVQSMMREFTKNSTYSRVKKTMDSVVELTNDTIMEIKYIVKTDHHCYICGHKWIVIANNFDGINDNPTKKQLKGSKQDDGTAPNDCTPKSKEQVIIDKENVDPSVSEQNKKPGFNDKVLETQENINSSIALTQNEEKVDQSPSTELTKTVSNSELSLSQTIALSSIDIINKDNATVTETIAKSQEKRKYDASALEKTTKSTDIKNKKGQTHKRKSMSNLNDKDEPVGKKKKSSETSAKSRIPDEFVLNKKKLSLSERAVDALTGIRRNENDIGYYRKSDDTLHCGGNYYIKKTDFDNAACYAAKGKTVPLHLSRFVKEVSGSIFGLSQLKMCSVTGRKSNRYKDAEAKPALDSTKLAAVQGIFKFYMQDQLQYDPVRIAQEVIRIGEHIAQKICELNRPPKQKEQEQMTLEMVDPIIESNSMTKLTTAKKQVKKGNNVNGKKKNSSEDDDDEEKDDLDKNGVSDEEYDTEQNDDDEDITDNDNDSDNDDDEDEASDDDDDHHTEKDDDDEDEASDERNSEKFSDSD</sequence>